<dbReference type="PANTHER" id="PTHR46599:SF3">
    <property type="entry name" value="PIGGYBAC TRANSPOSABLE ELEMENT-DERIVED PROTEIN 4"/>
    <property type="match status" value="1"/>
</dbReference>
<dbReference type="PANTHER" id="PTHR46599">
    <property type="entry name" value="PIGGYBAC TRANSPOSABLE ELEMENT-DERIVED PROTEIN 4"/>
    <property type="match status" value="1"/>
</dbReference>
<organism evidence="3">
    <name type="scientific">Cuerna arida</name>
    <dbReference type="NCBI Taxonomy" id="1464854"/>
    <lineage>
        <taxon>Eukaryota</taxon>
        <taxon>Metazoa</taxon>
        <taxon>Ecdysozoa</taxon>
        <taxon>Arthropoda</taxon>
        <taxon>Hexapoda</taxon>
        <taxon>Insecta</taxon>
        <taxon>Pterygota</taxon>
        <taxon>Neoptera</taxon>
        <taxon>Paraneoptera</taxon>
        <taxon>Hemiptera</taxon>
        <taxon>Auchenorrhyncha</taxon>
        <taxon>Membracoidea</taxon>
        <taxon>Cicadellidae</taxon>
        <taxon>Cicadellinae</taxon>
        <taxon>Proconiini</taxon>
        <taxon>Cuerna</taxon>
    </lineage>
</organism>
<dbReference type="EMBL" id="GECZ01006354">
    <property type="protein sequence ID" value="JAS63415.1"/>
    <property type="molecule type" value="Transcribed_RNA"/>
</dbReference>
<feature type="compositionally biased region" description="Acidic residues" evidence="1">
    <location>
        <begin position="75"/>
        <end position="89"/>
    </location>
</feature>
<dbReference type="AlphaFoldDB" id="A0A1B6GLU7"/>
<feature type="compositionally biased region" description="Pro residues" evidence="1">
    <location>
        <begin position="114"/>
        <end position="134"/>
    </location>
</feature>
<evidence type="ECO:0000256" key="1">
    <source>
        <dbReference type="SAM" id="MobiDB-lite"/>
    </source>
</evidence>
<evidence type="ECO:0000259" key="2">
    <source>
        <dbReference type="Pfam" id="PF13843"/>
    </source>
</evidence>
<feature type="compositionally biased region" description="Acidic residues" evidence="1">
    <location>
        <begin position="16"/>
        <end position="29"/>
    </location>
</feature>
<accession>A0A1B6GLU7</accession>
<proteinExistence type="predicted"/>
<feature type="domain" description="PiggyBac transposable element-derived protein" evidence="2">
    <location>
        <begin position="197"/>
        <end position="361"/>
    </location>
</feature>
<dbReference type="InterPro" id="IPR029526">
    <property type="entry name" value="PGBD"/>
</dbReference>
<evidence type="ECO:0000313" key="3">
    <source>
        <dbReference type="EMBL" id="JAS63415.1"/>
    </source>
</evidence>
<reference evidence="3" key="1">
    <citation type="submission" date="2015-11" db="EMBL/GenBank/DDBJ databases">
        <title>De novo transcriptome assembly of four potential Pierce s Disease insect vectors from Arizona vineyards.</title>
        <authorList>
            <person name="Tassone E.E."/>
        </authorList>
    </citation>
    <scope>NUCLEOTIDE SEQUENCE</scope>
</reference>
<name>A0A1B6GLU7_9HEMI</name>
<gene>
    <name evidence="3" type="ORF">g.48483</name>
</gene>
<protein>
    <recommendedName>
        <fullName evidence="2">PiggyBac transposable element-derived protein domain-containing protein</fullName>
    </recommendedName>
</protein>
<dbReference type="Pfam" id="PF13843">
    <property type="entry name" value="DDE_Tnp_1_7"/>
    <property type="match status" value="1"/>
</dbReference>
<sequence length="361" mass="41368">MAGLERKKCGLLLDVPDTELDPDDIEAISDDSLPSSTEEDEPMPCSSTSQDDIHVAEGDDEELGVPSPELLFSSESEDEYFLSTSEEDESRPPLKKRRLQPPHPQAPAVQLPITQPPAPQSSVLPPPHLPPSGPPSSEVELSPQENEVWDPESAPHQPSEYVGSHWVRAYPGEQPKNIRSRFRVRDVGPREIHGSRTPLDFFYLFFTTTIWDMMVTATNRFAHLNIRRLELERNLGPKSHLRNWKDVTVGEMKKFWAILLSMGLSKLPAVHMYWSCKSFLYNQFYHNSMSFARFQLIMSQFQVSSRPSLPKNHPNYDPWVKVRDFIDVMNDGFKRHFVPSQEICIDESMVGMKNRCVFIQY</sequence>
<feature type="non-terminal residue" evidence="3">
    <location>
        <position position="361"/>
    </location>
</feature>
<feature type="region of interest" description="Disordered" evidence="1">
    <location>
        <begin position="15"/>
        <end position="157"/>
    </location>
</feature>